<name>A0AAW4NPK2_9BACT</name>
<evidence type="ECO:0000313" key="2">
    <source>
        <dbReference type="Proteomes" id="UP001196873"/>
    </source>
</evidence>
<evidence type="ECO:0008006" key="3">
    <source>
        <dbReference type="Google" id="ProtNLM"/>
    </source>
</evidence>
<evidence type="ECO:0000313" key="1">
    <source>
        <dbReference type="EMBL" id="MBW4865927.1"/>
    </source>
</evidence>
<proteinExistence type="predicted"/>
<organism evidence="1 2">
    <name type="scientific">Segatella salivae</name>
    <dbReference type="NCBI Taxonomy" id="228604"/>
    <lineage>
        <taxon>Bacteria</taxon>
        <taxon>Pseudomonadati</taxon>
        <taxon>Bacteroidota</taxon>
        <taxon>Bacteroidia</taxon>
        <taxon>Bacteroidales</taxon>
        <taxon>Prevotellaceae</taxon>
        <taxon>Segatella</taxon>
    </lineage>
</organism>
<protein>
    <recommendedName>
        <fullName evidence="3">Lipoprotein</fullName>
    </recommendedName>
</protein>
<sequence length="140" mass="16858">MRMKMLILIGFIAVSCTSAPNKKCIVQKNQVRVIKTEKSTAFKYLQGIWIIPHAADIRIVFKNDSTFEFHDYNSIKDSIEILKGIYVLNNDQLTLRYTDRPQQKFIYHFGRYEDERYIRKGKYYFVKHTHFIGHYRKKRK</sequence>
<dbReference type="PROSITE" id="PS51257">
    <property type="entry name" value="PROKAR_LIPOPROTEIN"/>
    <property type="match status" value="1"/>
</dbReference>
<dbReference type="AlphaFoldDB" id="A0AAW4NPK2"/>
<reference evidence="1" key="1">
    <citation type="submission" date="2021-07" db="EMBL/GenBank/DDBJ databases">
        <title>Genomic diversity and antimicrobial resistance of Prevotella spp. isolated from chronic lung disease airways.</title>
        <authorList>
            <person name="Webb K.A."/>
            <person name="Olagoke O.S."/>
            <person name="Baird T."/>
            <person name="Neill J."/>
            <person name="Pham A."/>
            <person name="Wells T.J."/>
            <person name="Ramsay K.A."/>
            <person name="Bell S.C."/>
            <person name="Sarovich D.S."/>
            <person name="Price E.P."/>
        </authorList>
    </citation>
    <scope>NUCLEOTIDE SEQUENCE</scope>
    <source>
        <strain evidence="1">SCHI0047.S.3</strain>
    </source>
</reference>
<gene>
    <name evidence="1" type="ORF">KZY68_07895</name>
</gene>
<accession>A0AAW4NPK2</accession>
<comment type="caution">
    <text evidence="1">The sequence shown here is derived from an EMBL/GenBank/DDBJ whole genome shotgun (WGS) entry which is preliminary data.</text>
</comment>
<dbReference type="Proteomes" id="UP001196873">
    <property type="component" value="Unassembled WGS sequence"/>
</dbReference>
<dbReference type="EMBL" id="JAHXRF010000011">
    <property type="protein sequence ID" value="MBW4865927.1"/>
    <property type="molecule type" value="Genomic_DNA"/>
</dbReference>